<keyword evidence="3" id="KW-1185">Reference proteome</keyword>
<proteinExistence type="predicted"/>
<feature type="coiled-coil region" evidence="1">
    <location>
        <begin position="29"/>
        <end position="70"/>
    </location>
</feature>
<organism evidence="2 3">
    <name type="scientific">Phoxinus phoxinus</name>
    <name type="common">Eurasian minnow</name>
    <dbReference type="NCBI Taxonomy" id="58324"/>
    <lineage>
        <taxon>Eukaryota</taxon>
        <taxon>Metazoa</taxon>
        <taxon>Chordata</taxon>
        <taxon>Craniata</taxon>
        <taxon>Vertebrata</taxon>
        <taxon>Euteleostomi</taxon>
        <taxon>Actinopterygii</taxon>
        <taxon>Neopterygii</taxon>
        <taxon>Teleostei</taxon>
        <taxon>Ostariophysi</taxon>
        <taxon>Cypriniformes</taxon>
        <taxon>Leuciscidae</taxon>
        <taxon>Phoxininae</taxon>
        <taxon>Phoxinus</taxon>
    </lineage>
</organism>
<evidence type="ECO:0000313" key="3">
    <source>
        <dbReference type="Proteomes" id="UP001364617"/>
    </source>
</evidence>
<reference evidence="2 3" key="1">
    <citation type="submission" date="2024-02" db="EMBL/GenBank/DDBJ databases">
        <title>Chromosome-level genome assembly of the Eurasian Minnow (Phoxinus phoxinus).</title>
        <authorList>
            <person name="Oriowo T.O."/>
            <person name="Martin S."/>
            <person name="Stange M."/>
            <person name="Chrysostomakis Y."/>
            <person name="Brown T."/>
            <person name="Winkler S."/>
            <person name="Kukowka S."/>
            <person name="Myers E.W."/>
            <person name="Bohne A."/>
        </authorList>
    </citation>
    <scope>NUCLEOTIDE SEQUENCE [LARGE SCALE GENOMIC DNA]</scope>
    <source>
        <strain evidence="2">ZFMK-TIS-60720</strain>
        <tissue evidence="2">Whole Organism</tissue>
    </source>
</reference>
<dbReference type="Proteomes" id="UP001364617">
    <property type="component" value="Unassembled WGS sequence"/>
</dbReference>
<sequence>MGPKKALTAEEGDDIKKSLDFLSEEISVVKLQQKAIMDLVEEVKALRIQNAEKDRRLVHLESRVAELEQYTRINDVIVTGLRIKPWSYARAVNDDNGGEPGEQEVNSVEQQVAAFLQSKGIEMDCNNIEACHPLPRRDGNDKRAVIMRFISRKHKIALLKQGRKLKGSNVFINEHLTKRNGDIARKARLMKKQGKIQHTWTSNCKVFIKLNGTPEQAKALVIRNIEELEKYE</sequence>
<gene>
    <name evidence="2" type="ORF">R3I93_008671</name>
</gene>
<name>A0AAN9H5L6_9TELE</name>
<keyword evidence="1" id="KW-0175">Coiled coil</keyword>
<dbReference type="AlphaFoldDB" id="A0AAN9H5L6"/>
<protein>
    <recommendedName>
        <fullName evidence="4">Zinc finger DNA binding protein</fullName>
    </recommendedName>
</protein>
<accession>A0AAN9H5L6</accession>
<evidence type="ECO:0000256" key="1">
    <source>
        <dbReference type="SAM" id="Coils"/>
    </source>
</evidence>
<evidence type="ECO:0008006" key="4">
    <source>
        <dbReference type="Google" id="ProtNLM"/>
    </source>
</evidence>
<dbReference type="EMBL" id="JAYKXH010000009">
    <property type="protein sequence ID" value="KAK7157266.1"/>
    <property type="molecule type" value="Genomic_DNA"/>
</dbReference>
<comment type="caution">
    <text evidence="2">The sequence shown here is derived from an EMBL/GenBank/DDBJ whole genome shotgun (WGS) entry which is preliminary data.</text>
</comment>
<evidence type="ECO:0000313" key="2">
    <source>
        <dbReference type="EMBL" id="KAK7157266.1"/>
    </source>
</evidence>